<evidence type="ECO:0000256" key="6">
    <source>
        <dbReference type="SAM" id="Phobius"/>
    </source>
</evidence>
<feature type="transmembrane region" description="Helical" evidence="6">
    <location>
        <begin position="72"/>
        <end position="93"/>
    </location>
</feature>
<feature type="transmembrane region" description="Helical" evidence="6">
    <location>
        <begin position="16"/>
        <end position="35"/>
    </location>
</feature>
<dbReference type="Pfam" id="PF03547">
    <property type="entry name" value="Mem_trans"/>
    <property type="match status" value="1"/>
</dbReference>
<reference evidence="7 8" key="1">
    <citation type="submission" date="2024-05" db="EMBL/GenBank/DDBJ databases">
        <title>Long read based assembly of the Candida bracarensis genome reveals expanded adhesin content.</title>
        <authorList>
            <person name="Marcet-Houben M."/>
            <person name="Ksiezopolska E."/>
            <person name="Gabaldon T."/>
        </authorList>
    </citation>
    <scope>NUCLEOTIDE SEQUENCE [LARGE SCALE GENOMIC DNA]</scope>
    <source>
        <strain evidence="7 8">CBM6</strain>
    </source>
</reference>
<evidence type="ECO:0000256" key="5">
    <source>
        <dbReference type="SAM" id="MobiDB-lite"/>
    </source>
</evidence>
<keyword evidence="8" id="KW-1185">Reference proteome</keyword>
<proteinExistence type="predicted"/>
<evidence type="ECO:0000313" key="8">
    <source>
        <dbReference type="Proteomes" id="UP001623330"/>
    </source>
</evidence>
<keyword evidence="4 6" id="KW-0472">Membrane</keyword>
<feature type="transmembrane region" description="Helical" evidence="6">
    <location>
        <begin position="562"/>
        <end position="583"/>
    </location>
</feature>
<protein>
    <submittedName>
        <fullName evidence="7">Transporter</fullName>
    </submittedName>
</protein>
<comment type="subcellular location">
    <subcellularLocation>
        <location evidence="1">Membrane</location>
        <topology evidence="1">Multi-pass membrane protein</topology>
    </subcellularLocation>
</comment>
<dbReference type="PANTHER" id="PTHR31274:SF3">
    <property type="entry name" value="PROTEIN ECM3"/>
    <property type="match status" value="1"/>
</dbReference>
<gene>
    <name evidence="7" type="ORF">RNJ44_02149</name>
</gene>
<dbReference type="InterPro" id="IPR004776">
    <property type="entry name" value="Mem_transp_PIN-like"/>
</dbReference>
<evidence type="ECO:0000256" key="2">
    <source>
        <dbReference type="ARBA" id="ARBA00022692"/>
    </source>
</evidence>
<evidence type="ECO:0000313" key="7">
    <source>
        <dbReference type="EMBL" id="KAL3229062.1"/>
    </source>
</evidence>
<evidence type="ECO:0000256" key="4">
    <source>
        <dbReference type="ARBA" id="ARBA00023136"/>
    </source>
</evidence>
<comment type="caution">
    <text evidence="7">The sequence shown here is derived from an EMBL/GenBank/DDBJ whole genome shotgun (WGS) entry which is preliminary data.</text>
</comment>
<feature type="compositionally biased region" description="Basic and acidic residues" evidence="5">
    <location>
        <begin position="182"/>
        <end position="206"/>
    </location>
</feature>
<feature type="compositionally biased region" description="Polar residues" evidence="5">
    <location>
        <begin position="222"/>
        <end position="234"/>
    </location>
</feature>
<feature type="transmembrane region" description="Helical" evidence="6">
    <location>
        <begin position="483"/>
        <end position="502"/>
    </location>
</feature>
<keyword evidence="3 6" id="KW-1133">Transmembrane helix</keyword>
<feature type="transmembrane region" description="Helical" evidence="6">
    <location>
        <begin position="522"/>
        <end position="542"/>
    </location>
</feature>
<organism evidence="7 8">
    <name type="scientific">Nakaseomyces bracarensis</name>
    <dbReference type="NCBI Taxonomy" id="273131"/>
    <lineage>
        <taxon>Eukaryota</taxon>
        <taxon>Fungi</taxon>
        <taxon>Dikarya</taxon>
        <taxon>Ascomycota</taxon>
        <taxon>Saccharomycotina</taxon>
        <taxon>Saccharomycetes</taxon>
        <taxon>Saccharomycetales</taxon>
        <taxon>Saccharomycetaceae</taxon>
        <taxon>Nakaseomyces</taxon>
    </lineage>
</organism>
<evidence type="ECO:0000256" key="1">
    <source>
        <dbReference type="ARBA" id="ARBA00004141"/>
    </source>
</evidence>
<feature type="transmembrane region" description="Helical" evidence="6">
    <location>
        <begin position="42"/>
        <end position="60"/>
    </location>
</feature>
<dbReference type="PANTHER" id="PTHR31274">
    <property type="entry name" value="PROTEIN ECM3"/>
    <property type="match status" value="1"/>
</dbReference>
<dbReference type="InterPro" id="IPR040254">
    <property type="entry name" value="Ecm3-like"/>
</dbReference>
<sequence length="589" mass="65608">MGATLGEVIFASVKPIFKIYLIIGVGFMLARYGILGVEATRIISDIVLTVLIPCLAFSKIVSNIEDQDIKQVGIICLSAVLIFGTGLFMAFMVRSVLPVPKRWRGGILAGGMFPNISDLPIAYLQSMDNGLIFTKEEGDKGVASVIIFMTMFMLCVFNLGGFRLIEMDFRYNDIENADQESTDGHELEKETSKELGDNANDEHSGKNESVTELQKGAKKQSTDTTVNNILTGGSSSVEEGEVLNRVDTNYTRSDMASIPSTYSMSINDSLRESQHNPINHSIQVFSRTDTNNSSLRHRGVNGVERIRSIDLREMPAENMNDLIKEYSNVDQFGHIRENPYFSSPDVPETIRERTETNTGLSRILTSDATVTTKDIKNAANFLPNKIKKIPIMPALAFFLKNCLRPASMAVIISLIIAFIPWVKALFVTTKHTPKIRQAPDGQPILNFMIDFTSYVGSAAVPFGLMLLGATLGRLKIGKLYPGFWKAAVTLVVLRQCVMPIFGVLWCDRLVKAGWLNWESDRMLLFVIAIDWALPTMTTLIYFTASYTPIDCADPIQMECVSFFLMIQYPLLVVSLPFLVTYFLKVQIKV</sequence>
<name>A0ABR4NMN8_9SACH</name>
<feature type="transmembrane region" description="Helical" evidence="6">
    <location>
        <begin position="143"/>
        <end position="165"/>
    </location>
</feature>
<accession>A0ABR4NMN8</accession>
<feature type="region of interest" description="Disordered" evidence="5">
    <location>
        <begin position="179"/>
        <end position="234"/>
    </location>
</feature>
<dbReference type="EMBL" id="JBEVYD010000012">
    <property type="protein sequence ID" value="KAL3229062.1"/>
    <property type="molecule type" value="Genomic_DNA"/>
</dbReference>
<feature type="transmembrane region" description="Helical" evidence="6">
    <location>
        <begin position="451"/>
        <end position="471"/>
    </location>
</feature>
<feature type="transmembrane region" description="Helical" evidence="6">
    <location>
        <begin position="402"/>
        <end position="422"/>
    </location>
</feature>
<evidence type="ECO:0000256" key="3">
    <source>
        <dbReference type="ARBA" id="ARBA00022989"/>
    </source>
</evidence>
<dbReference type="Proteomes" id="UP001623330">
    <property type="component" value="Unassembled WGS sequence"/>
</dbReference>
<keyword evidence="2 6" id="KW-0812">Transmembrane</keyword>